<reference evidence="2" key="1">
    <citation type="journal article" date="2014" name="Int. J. Syst. Evol. Microbiol.">
        <title>Complete genome sequence of Corynebacterium casei LMG S-19264T (=DSM 44701T), isolated from a smear-ripened cheese.</title>
        <authorList>
            <consortium name="US DOE Joint Genome Institute (JGI-PGF)"/>
            <person name="Walter F."/>
            <person name="Albersmeier A."/>
            <person name="Kalinowski J."/>
            <person name="Ruckert C."/>
        </authorList>
    </citation>
    <scope>NUCLEOTIDE SEQUENCE</scope>
    <source>
        <strain evidence="2">CGMCC 1.12506</strain>
    </source>
</reference>
<dbReference type="EMBL" id="BMFG01000001">
    <property type="protein sequence ID" value="GGD14476.1"/>
    <property type="molecule type" value="Genomic_DNA"/>
</dbReference>
<feature type="chain" id="PRO_5037010151" description="LTXXQ motif family protein" evidence="1">
    <location>
        <begin position="21"/>
        <end position="117"/>
    </location>
</feature>
<reference evidence="2" key="2">
    <citation type="submission" date="2020-09" db="EMBL/GenBank/DDBJ databases">
        <authorList>
            <person name="Sun Q."/>
            <person name="Zhou Y."/>
        </authorList>
    </citation>
    <scope>NUCLEOTIDE SEQUENCE</scope>
    <source>
        <strain evidence="2">CGMCC 1.12506</strain>
    </source>
</reference>
<comment type="caution">
    <text evidence="2">The sequence shown here is derived from an EMBL/GenBank/DDBJ whole genome shotgun (WGS) entry which is preliminary data.</text>
</comment>
<accession>A0A916XV14</accession>
<keyword evidence="1" id="KW-0732">Signal</keyword>
<evidence type="ECO:0000256" key="1">
    <source>
        <dbReference type="SAM" id="SignalP"/>
    </source>
</evidence>
<evidence type="ECO:0000313" key="3">
    <source>
        <dbReference type="Proteomes" id="UP000625735"/>
    </source>
</evidence>
<dbReference type="Proteomes" id="UP000625735">
    <property type="component" value="Unassembled WGS sequence"/>
</dbReference>
<proteinExistence type="predicted"/>
<sequence>MKNIIFAGLACLAFSTTMSAQQLDDSMSDERKEILMQETLKSDMILLSEYVDFDGTQEENLKSFLQLRMELLNDSTISKEEKAALKKGLGKKFLSLLNEGQIEKLKTNQELFEKFTK</sequence>
<organism evidence="2 3">
    <name type="scientific">Flavobacterium orientale</name>
    <dbReference type="NCBI Taxonomy" id="1756020"/>
    <lineage>
        <taxon>Bacteria</taxon>
        <taxon>Pseudomonadati</taxon>
        <taxon>Bacteroidota</taxon>
        <taxon>Flavobacteriia</taxon>
        <taxon>Flavobacteriales</taxon>
        <taxon>Flavobacteriaceae</taxon>
        <taxon>Flavobacterium</taxon>
    </lineage>
</organism>
<evidence type="ECO:0008006" key="4">
    <source>
        <dbReference type="Google" id="ProtNLM"/>
    </source>
</evidence>
<dbReference type="RefSeq" id="WP_188360629.1">
    <property type="nucleotide sequence ID" value="NZ_BMFG01000001.1"/>
</dbReference>
<evidence type="ECO:0000313" key="2">
    <source>
        <dbReference type="EMBL" id="GGD14476.1"/>
    </source>
</evidence>
<feature type="signal peptide" evidence="1">
    <location>
        <begin position="1"/>
        <end position="20"/>
    </location>
</feature>
<name>A0A916XV14_9FLAO</name>
<dbReference type="AlphaFoldDB" id="A0A916XV14"/>
<keyword evidence="3" id="KW-1185">Reference proteome</keyword>
<protein>
    <recommendedName>
        <fullName evidence="4">LTXXQ motif family protein</fullName>
    </recommendedName>
</protein>
<gene>
    <name evidence="2" type="ORF">GCM10011343_01930</name>
</gene>